<keyword evidence="2" id="KW-0732">Signal</keyword>
<sequence length="271" mass="27379">MPVATRPLFAAIPALFAAATIAPVAAQSTMADPGAMFDGTMAVARLSDAEASCEQLYAEATHLERTVAAMPKPEDPATLAMKMQADMREAQHRMVAGQRARSLGTSLLSLVPGGGMVAGAVSSLGSRGAGTAALDKTIEESMRAQQDSVAAMMAMSRLQARQGYVTQLFVERGCKPSQLDAAAVAVAAAALGDSGAVAIEHSTTAKPAGDAQGAARLDGQVREAVVSQTRLPAGTREAEQTPSAPMVPDENGAGAASDTDAATDTPGAGDA</sequence>
<comment type="caution">
    <text evidence="3">The sequence shown here is derived from an EMBL/GenBank/DDBJ whole genome shotgun (WGS) entry which is preliminary data.</text>
</comment>
<dbReference type="EMBL" id="JBHRYF010000003">
    <property type="protein sequence ID" value="MFC3659873.1"/>
    <property type="molecule type" value="Genomic_DNA"/>
</dbReference>
<proteinExistence type="predicted"/>
<evidence type="ECO:0000256" key="1">
    <source>
        <dbReference type="SAM" id="MobiDB-lite"/>
    </source>
</evidence>
<dbReference type="RefSeq" id="WP_386708296.1">
    <property type="nucleotide sequence ID" value="NZ_JBHRYF010000003.1"/>
</dbReference>
<keyword evidence="4" id="KW-1185">Reference proteome</keyword>
<feature type="compositionally biased region" description="Low complexity" evidence="1">
    <location>
        <begin position="252"/>
        <end position="271"/>
    </location>
</feature>
<dbReference type="Proteomes" id="UP001595724">
    <property type="component" value="Unassembled WGS sequence"/>
</dbReference>
<evidence type="ECO:0000313" key="4">
    <source>
        <dbReference type="Proteomes" id="UP001595724"/>
    </source>
</evidence>
<protein>
    <recommendedName>
        <fullName evidence="5">DUF2884 family protein</fullName>
    </recommendedName>
</protein>
<feature type="chain" id="PRO_5046359198" description="DUF2884 family protein" evidence="2">
    <location>
        <begin position="27"/>
        <end position="271"/>
    </location>
</feature>
<reference evidence="4" key="1">
    <citation type="journal article" date="2019" name="Int. J. Syst. Evol. Microbiol.">
        <title>The Global Catalogue of Microorganisms (GCM) 10K type strain sequencing project: providing services to taxonomists for standard genome sequencing and annotation.</title>
        <authorList>
            <consortium name="The Broad Institute Genomics Platform"/>
            <consortium name="The Broad Institute Genome Sequencing Center for Infectious Disease"/>
            <person name="Wu L."/>
            <person name="Ma J."/>
        </authorList>
    </citation>
    <scope>NUCLEOTIDE SEQUENCE [LARGE SCALE GENOMIC DNA]</scope>
    <source>
        <strain evidence="4">KCTC 42211</strain>
    </source>
</reference>
<feature type="signal peptide" evidence="2">
    <location>
        <begin position="1"/>
        <end position="26"/>
    </location>
</feature>
<organism evidence="3 4">
    <name type="scientific">Luteimonas notoginsengisoli</name>
    <dbReference type="NCBI Taxonomy" id="1578200"/>
    <lineage>
        <taxon>Bacteria</taxon>
        <taxon>Pseudomonadati</taxon>
        <taxon>Pseudomonadota</taxon>
        <taxon>Gammaproteobacteria</taxon>
        <taxon>Lysobacterales</taxon>
        <taxon>Lysobacteraceae</taxon>
        <taxon>Luteimonas</taxon>
    </lineage>
</organism>
<feature type="region of interest" description="Disordered" evidence="1">
    <location>
        <begin position="229"/>
        <end position="271"/>
    </location>
</feature>
<evidence type="ECO:0008006" key="5">
    <source>
        <dbReference type="Google" id="ProtNLM"/>
    </source>
</evidence>
<evidence type="ECO:0000313" key="3">
    <source>
        <dbReference type="EMBL" id="MFC3659873.1"/>
    </source>
</evidence>
<accession>A0ABV7UT48</accession>
<evidence type="ECO:0000256" key="2">
    <source>
        <dbReference type="SAM" id="SignalP"/>
    </source>
</evidence>
<name>A0ABV7UT48_9GAMM</name>
<gene>
    <name evidence="3" type="ORF">ACFOM9_07260</name>
</gene>